<dbReference type="AlphaFoldDB" id="A0AAD1HCA4"/>
<organism evidence="1 2">
    <name type="scientific">Mycolicibacterium moriokaense</name>
    <dbReference type="NCBI Taxonomy" id="39691"/>
    <lineage>
        <taxon>Bacteria</taxon>
        <taxon>Bacillati</taxon>
        <taxon>Actinomycetota</taxon>
        <taxon>Actinomycetes</taxon>
        <taxon>Mycobacteriales</taxon>
        <taxon>Mycobacteriaceae</taxon>
        <taxon>Mycolicibacterium</taxon>
    </lineage>
</organism>
<dbReference type="Proteomes" id="UP000466681">
    <property type="component" value="Chromosome"/>
</dbReference>
<keyword evidence="2" id="KW-1185">Reference proteome</keyword>
<reference evidence="1 2" key="1">
    <citation type="journal article" date="2019" name="Emerg. Microbes Infect.">
        <title>Comprehensive subspecies identification of 175 nontuberculous mycobacteria species based on 7547 genomic profiles.</title>
        <authorList>
            <person name="Matsumoto Y."/>
            <person name="Kinjo T."/>
            <person name="Motooka D."/>
            <person name="Nabeya D."/>
            <person name="Jung N."/>
            <person name="Uechi K."/>
            <person name="Horii T."/>
            <person name="Iida T."/>
            <person name="Fujita J."/>
            <person name="Nakamura S."/>
        </authorList>
    </citation>
    <scope>NUCLEOTIDE SEQUENCE [LARGE SCALE GENOMIC DNA]</scope>
    <source>
        <strain evidence="1 2">JCM 6375</strain>
    </source>
</reference>
<sequence length="214" mass="23320">MSVSFEATYVGTRRQLRGVAESLIAGPQYRSSGTIRLAVRPDGFAAVTIPVAVHGIDLVLPNDAVRLEGPMSWIADAAGIVAGPPDDVYPIVDPLPPDIDLRLDPEAAEWVNRSHYAGGYALKTFLPQCHPVLWPEHFDVAVTDNEVNYGVSAGDDQHPLPYAYVGPWTVPTGPFWNAPFGALYPLDHARNVDDLTSSIVDFFERGRRELSKAS</sequence>
<gene>
    <name evidence="1" type="ORF">MMOR_37390</name>
</gene>
<dbReference type="RefSeq" id="WP_234810007.1">
    <property type="nucleotide sequence ID" value="NZ_AP022560.1"/>
</dbReference>
<accession>A0AAD1HCA4</accession>
<name>A0AAD1HCA4_9MYCO</name>
<protein>
    <submittedName>
        <fullName evidence="1">Uncharacterized protein</fullName>
    </submittedName>
</protein>
<proteinExistence type="predicted"/>
<dbReference type="EMBL" id="AP022560">
    <property type="protein sequence ID" value="BBX02803.1"/>
    <property type="molecule type" value="Genomic_DNA"/>
</dbReference>
<evidence type="ECO:0000313" key="1">
    <source>
        <dbReference type="EMBL" id="BBX02803.1"/>
    </source>
</evidence>
<evidence type="ECO:0000313" key="2">
    <source>
        <dbReference type="Proteomes" id="UP000466681"/>
    </source>
</evidence>
<dbReference type="KEGG" id="mmor:MMOR_37390"/>